<evidence type="ECO:0000313" key="1">
    <source>
        <dbReference type="EMBL" id="KAH9828131.1"/>
    </source>
</evidence>
<evidence type="ECO:0000313" key="2">
    <source>
        <dbReference type="Proteomes" id="UP001138500"/>
    </source>
</evidence>
<comment type="caution">
    <text evidence="1">The sequence shown here is derived from an EMBL/GenBank/DDBJ whole genome shotgun (WGS) entry which is preliminary data.</text>
</comment>
<dbReference type="AlphaFoldDB" id="A0A9W7ST50"/>
<name>A0A9W7ST50_9PEZI</name>
<accession>A0A9W7ST50</accession>
<keyword evidence="2" id="KW-1185">Reference proteome</keyword>
<organism evidence="1 2">
    <name type="scientific">Teratosphaeria destructans</name>
    <dbReference type="NCBI Taxonomy" id="418781"/>
    <lineage>
        <taxon>Eukaryota</taxon>
        <taxon>Fungi</taxon>
        <taxon>Dikarya</taxon>
        <taxon>Ascomycota</taxon>
        <taxon>Pezizomycotina</taxon>
        <taxon>Dothideomycetes</taxon>
        <taxon>Dothideomycetidae</taxon>
        <taxon>Mycosphaerellales</taxon>
        <taxon>Teratosphaeriaceae</taxon>
        <taxon>Teratosphaeria</taxon>
    </lineage>
</organism>
<reference evidence="1 2" key="2">
    <citation type="journal article" date="2021" name="Curr. Genet.">
        <title>Genetic response to nitrogen starvation in the aggressive Eucalyptus foliar pathogen Teratosphaeria destructans.</title>
        <authorList>
            <person name="Havenga M."/>
            <person name="Wingfield B.D."/>
            <person name="Wingfield M.J."/>
            <person name="Dreyer L.L."/>
            <person name="Roets F."/>
            <person name="Aylward J."/>
        </authorList>
    </citation>
    <scope>NUCLEOTIDE SEQUENCE [LARGE SCALE GENOMIC DNA]</scope>
    <source>
        <strain evidence="1">CMW44962</strain>
    </source>
</reference>
<protein>
    <submittedName>
        <fullName evidence="1">Uncharacterized protein</fullName>
    </submittedName>
</protein>
<proteinExistence type="predicted"/>
<gene>
    <name evidence="1" type="ORF">Tdes44962_MAKER09459</name>
</gene>
<sequence length="137" mass="14277">MLGFIVNVEDLLLALCVKVAKLLTGRSVGRLLEVRAETAPCVVGLSRNAVLLVDGLGTLGGLVLAVEVLQRLGETAADTMLLVSLDGTLYDLITQDVAMSQVFGDDTGAWLLFLRDVAIVNRGAGGLGAGDLVERLG</sequence>
<dbReference type="EMBL" id="RIBY02001830">
    <property type="protein sequence ID" value="KAH9828131.1"/>
    <property type="molecule type" value="Genomic_DNA"/>
</dbReference>
<dbReference type="Proteomes" id="UP001138500">
    <property type="component" value="Unassembled WGS sequence"/>
</dbReference>
<reference evidence="1 2" key="1">
    <citation type="journal article" date="2018" name="IMA Fungus">
        <title>IMA Genome-F 10: Nine draft genome sequences of Claviceps purpurea s.lat., including C. arundinis, C. humidiphila, and C. cf. spartinae, pseudomolecules for the pitch canker pathogen Fusarium circinatum, draft genome of Davidsoniella eucalypti, Grosmannia galeiformis, Quambalaria eucalypti, and Teratosphaeria destructans.</title>
        <authorList>
            <person name="Wingfield B.D."/>
            <person name="Liu M."/>
            <person name="Nguyen H.D."/>
            <person name="Lane F.A."/>
            <person name="Morgan S.W."/>
            <person name="De Vos L."/>
            <person name="Wilken P.M."/>
            <person name="Duong T.A."/>
            <person name="Aylward J."/>
            <person name="Coetzee M.P."/>
            <person name="Dadej K."/>
            <person name="De Beer Z.W."/>
            <person name="Findlay W."/>
            <person name="Havenga M."/>
            <person name="Kolarik M."/>
            <person name="Menzies J.G."/>
            <person name="Naidoo K."/>
            <person name="Pochopski O."/>
            <person name="Shoukouhi P."/>
            <person name="Santana Q.C."/>
            <person name="Seifert K.A."/>
            <person name="Soal N."/>
            <person name="Steenkamp E.T."/>
            <person name="Tatham C.T."/>
            <person name="van der Nest M.A."/>
            <person name="Wingfield M.J."/>
        </authorList>
    </citation>
    <scope>NUCLEOTIDE SEQUENCE [LARGE SCALE GENOMIC DNA]</scope>
    <source>
        <strain evidence="1">CMW44962</strain>
    </source>
</reference>